<reference evidence="1 2" key="1">
    <citation type="journal article" date="2024" name="G3 (Bethesda)">
        <title>Genome assembly of Hibiscus sabdariffa L. provides insights into metabolisms of medicinal natural products.</title>
        <authorList>
            <person name="Kim T."/>
        </authorList>
    </citation>
    <scope>NUCLEOTIDE SEQUENCE [LARGE SCALE GENOMIC DNA]</scope>
    <source>
        <strain evidence="1">TK-2024</strain>
        <tissue evidence="1">Old leaves</tissue>
    </source>
</reference>
<evidence type="ECO:0000313" key="2">
    <source>
        <dbReference type="Proteomes" id="UP001472677"/>
    </source>
</evidence>
<evidence type="ECO:0000313" key="1">
    <source>
        <dbReference type="EMBL" id="KAK8549110.1"/>
    </source>
</evidence>
<dbReference type="Proteomes" id="UP001472677">
    <property type="component" value="Unassembled WGS sequence"/>
</dbReference>
<sequence>MVSSVVVMKNIICLKKELKEKKRRRDVSYRWFVKEEARVAREIRRRTENRPKLTEHQFQILQRQKYLGSSLRELLSLEESHLQRREIIRVETKKHLRMVRSMYRNGIWRGVIQNGGVNDDISSRLRNWAVEVGITLILRS</sequence>
<comment type="caution">
    <text evidence="1">The sequence shown here is derived from an EMBL/GenBank/DDBJ whole genome shotgun (WGS) entry which is preliminary data.</text>
</comment>
<gene>
    <name evidence="1" type="ORF">V6N12_062008</name>
</gene>
<name>A0ABR2E0D9_9ROSI</name>
<dbReference type="EMBL" id="JBBPBM010000021">
    <property type="protein sequence ID" value="KAK8549110.1"/>
    <property type="molecule type" value="Genomic_DNA"/>
</dbReference>
<protein>
    <submittedName>
        <fullName evidence="1">Uncharacterized protein</fullName>
    </submittedName>
</protein>
<proteinExistence type="predicted"/>
<organism evidence="1 2">
    <name type="scientific">Hibiscus sabdariffa</name>
    <name type="common">roselle</name>
    <dbReference type="NCBI Taxonomy" id="183260"/>
    <lineage>
        <taxon>Eukaryota</taxon>
        <taxon>Viridiplantae</taxon>
        <taxon>Streptophyta</taxon>
        <taxon>Embryophyta</taxon>
        <taxon>Tracheophyta</taxon>
        <taxon>Spermatophyta</taxon>
        <taxon>Magnoliopsida</taxon>
        <taxon>eudicotyledons</taxon>
        <taxon>Gunneridae</taxon>
        <taxon>Pentapetalae</taxon>
        <taxon>rosids</taxon>
        <taxon>malvids</taxon>
        <taxon>Malvales</taxon>
        <taxon>Malvaceae</taxon>
        <taxon>Malvoideae</taxon>
        <taxon>Hibiscus</taxon>
    </lineage>
</organism>
<accession>A0ABR2E0D9</accession>
<keyword evidence="2" id="KW-1185">Reference proteome</keyword>